<keyword evidence="1" id="KW-0732">Signal</keyword>
<dbReference type="Proteomes" id="UP000000602">
    <property type="component" value="Chromosome"/>
</dbReference>
<accession>Q6AMX7</accession>
<dbReference type="RefSeq" id="WP_011188809.1">
    <property type="nucleotide sequence ID" value="NC_006138.1"/>
</dbReference>
<proteinExistence type="predicted"/>
<dbReference type="STRING" id="177439.DP1568"/>
<gene>
    <name evidence="2" type="ordered locus">DP1568</name>
</gene>
<evidence type="ECO:0000256" key="1">
    <source>
        <dbReference type="SAM" id="SignalP"/>
    </source>
</evidence>
<protein>
    <submittedName>
        <fullName evidence="2">Uncharacterized protein</fullName>
    </submittedName>
</protein>
<reference evidence="3" key="1">
    <citation type="journal article" date="2004" name="Environ. Microbiol.">
        <title>The genome of Desulfotalea psychrophila, a sulfate-reducing bacterium from permanently cold Arctic sediments.</title>
        <authorList>
            <person name="Rabus R."/>
            <person name="Ruepp A."/>
            <person name="Frickey T."/>
            <person name="Rattei T."/>
            <person name="Fartmann B."/>
            <person name="Stark M."/>
            <person name="Bauer M."/>
            <person name="Zibat A."/>
            <person name="Lombardot T."/>
            <person name="Becker I."/>
            <person name="Amann J."/>
            <person name="Gellner K."/>
            <person name="Teeling H."/>
            <person name="Leuschner W.D."/>
            <person name="Gloeckner F.-O."/>
            <person name="Lupas A.N."/>
            <person name="Amann R."/>
            <person name="Klenk H.-P."/>
        </authorList>
    </citation>
    <scope>NUCLEOTIDE SEQUENCE [LARGE SCALE GENOMIC DNA]</scope>
    <source>
        <strain evidence="3">DSM 12343 / LSv54</strain>
    </source>
</reference>
<organism evidence="2 3">
    <name type="scientific">Desulfotalea psychrophila (strain LSv54 / DSM 12343)</name>
    <dbReference type="NCBI Taxonomy" id="177439"/>
    <lineage>
        <taxon>Bacteria</taxon>
        <taxon>Pseudomonadati</taxon>
        <taxon>Thermodesulfobacteriota</taxon>
        <taxon>Desulfobulbia</taxon>
        <taxon>Desulfobulbales</taxon>
        <taxon>Desulfocapsaceae</taxon>
        <taxon>Desulfotalea</taxon>
    </lineage>
</organism>
<dbReference type="EMBL" id="CR522870">
    <property type="protein sequence ID" value="CAG36297.1"/>
    <property type="molecule type" value="Genomic_DNA"/>
</dbReference>
<evidence type="ECO:0000313" key="2">
    <source>
        <dbReference type="EMBL" id="CAG36297.1"/>
    </source>
</evidence>
<name>Q6AMX7_DESPS</name>
<feature type="signal peptide" evidence="1">
    <location>
        <begin position="1"/>
        <end position="23"/>
    </location>
</feature>
<keyword evidence="3" id="KW-1185">Reference proteome</keyword>
<evidence type="ECO:0000313" key="3">
    <source>
        <dbReference type="Proteomes" id="UP000000602"/>
    </source>
</evidence>
<dbReference type="HOGENOM" id="CLU_2045905_0_0_7"/>
<dbReference type="KEGG" id="dps:DP1568"/>
<feature type="chain" id="PRO_5004270589" evidence="1">
    <location>
        <begin position="24"/>
        <end position="120"/>
    </location>
</feature>
<dbReference type="AlphaFoldDB" id="Q6AMX7"/>
<sequence length="120" mass="13515">MRGLLGITITLILTLGLATSSLAQQTDTFNIDGRKVKVSYRQTGSTIKTKGFIKGGAPCKQLNVDIFLDNSKKEDTAHTETTIRHYKTKGRSFSAESETYLHKKYRSGWYVSNIYLQCME</sequence>